<feature type="transmembrane region" description="Helical" evidence="1">
    <location>
        <begin position="94"/>
        <end position="127"/>
    </location>
</feature>
<reference evidence="3 4" key="1">
    <citation type="submission" date="2018-04" db="EMBL/GenBank/DDBJ databases">
        <title>Pararhodobacter oceanense sp. nov., isolated from marine intertidal sediment.</title>
        <authorList>
            <person name="Wang X.-L."/>
            <person name="Du Z.-J."/>
        </authorList>
    </citation>
    <scope>NUCLEOTIDE SEQUENCE [LARGE SCALE GENOMIC DNA]</scope>
    <source>
        <strain evidence="3 4">AM505</strain>
    </source>
</reference>
<feature type="transmembrane region" description="Helical" evidence="1">
    <location>
        <begin position="12"/>
        <end position="29"/>
    </location>
</feature>
<evidence type="ECO:0000256" key="1">
    <source>
        <dbReference type="SAM" id="Phobius"/>
    </source>
</evidence>
<sequence>MNSVKPNHPIEFMAGGFFLFWAAVGWASYTANSDLRASLWARADPGPALVPIIVLSVLSLGGGFLFIRGIILTLNDRTPCQDQRALPPVSSHILPLGFAASLAVLAVAMQIVGFLPAAIAFCLFWFWGLSSEKSTTRAWLLHLVAAVTIGGGINFLFAGLLSVPLPS</sequence>
<feature type="transmembrane region" description="Helical" evidence="1">
    <location>
        <begin position="49"/>
        <end position="74"/>
    </location>
</feature>
<keyword evidence="1" id="KW-0812">Transmembrane</keyword>
<proteinExistence type="predicted"/>
<dbReference type="EMBL" id="QDKM01000019">
    <property type="protein sequence ID" value="PVH27251.1"/>
    <property type="molecule type" value="Genomic_DNA"/>
</dbReference>
<evidence type="ECO:0000313" key="3">
    <source>
        <dbReference type="EMBL" id="PVH27251.1"/>
    </source>
</evidence>
<gene>
    <name evidence="3" type="ORF">DDE20_18520</name>
</gene>
<keyword evidence="1" id="KW-1133">Transmembrane helix</keyword>
<dbReference type="InterPro" id="IPR009936">
    <property type="entry name" value="DUF1468"/>
</dbReference>
<comment type="caution">
    <text evidence="3">The sequence shown here is derived from an EMBL/GenBank/DDBJ whole genome shotgun (WGS) entry which is preliminary data.</text>
</comment>
<evidence type="ECO:0000313" key="4">
    <source>
        <dbReference type="Proteomes" id="UP000245911"/>
    </source>
</evidence>
<feature type="domain" description="DUF1468" evidence="2">
    <location>
        <begin position="14"/>
        <end position="166"/>
    </location>
</feature>
<feature type="transmembrane region" description="Helical" evidence="1">
    <location>
        <begin position="139"/>
        <end position="163"/>
    </location>
</feature>
<keyword evidence="4" id="KW-1185">Reference proteome</keyword>
<evidence type="ECO:0000259" key="2">
    <source>
        <dbReference type="Pfam" id="PF07331"/>
    </source>
</evidence>
<dbReference type="Proteomes" id="UP000245911">
    <property type="component" value="Unassembled WGS sequence"/>
</dbReference>
<name>A0A2T8HP85_9RHOB</name>
<accession>A0A2T8HP85</accession>
<organism evidence="3 4">
    <name type="scientific">Pararhodobacter oceanensis</name>
    <dbReference type="NCBI Taxonomy" id="2172121"/>
    <lineage>
        <taxon>Bacteria</taxon>
        <taxon>Pseudomonadati</taxon>
        <taxon>Pseudomonadota</taxon>
        <taxon>Alphaproteobacteria</taxon>
        <taxon>Rhodobacterales</taxon>
        <taxon>Paracoccaceae</taxon>
        <taxon>Pararhodobacter</taxon>
    </lineage>
</organism>
<protein>
    <recommendedName>
        <fullName evidence="2">DUF1468 domain-containing protein</fullName>
    </recommendedName>
</protein>
<dbReference type="AlphaFoldDB" id="A0A2T8HP85"/>
<dbReference type="Pfam" id="PF07331">
    <property type="entry name" value="TctB"/>
    <property type="match status" value="1"/>
</dbReference>
<keyword evidence="1" id="KW-0472">Membrane</keyword>